<reference evidence="1 2" key="1">
    <citation type="journal article" date="2012" name="J. Virol.">
        <title>Complete Genome Sequences of 138 Mycobacteriophages.</title>
        <authorList>
            <consortium name="the Science Education Alliance Phage Hunters Advancing Genomics and Evolutionary Science Program"/>
            <consortium name="the KwaZulu-Natal Research Institute for Tuberculosis and HIV Mycobacterial Genetics Course Students"/>
            <consortium name="the Phage Hunters Integrating Research and Education Program"/>
            <person name="Hatfull G.F."/>
        </authorList>
    </citation>
    <scope>NUCLEOTIDE SEQUENCE [LARGE SCALE GENOMIC DNA]</scope>
</reference>
<sequence>MESCWHCDRDVHEAPLTERVARMYDKHSFDLEYSADEDDSEIVCIGSYTEGPRRAPRTWGAGIEPWKLYIYVNGAKQGGAIPLSAPGPNWYPMGTIADGPEFTYGKGFGFAPFAPWQGTLATKVLSSWVIHDEAYKPIECNLPEDIPEIKFGPENWVAKDYIGAGAWWAARQILPNAGWQDIPLPDMPKSDYKALGEELSEKLNPKWSKV</sequence>
<evidence type="ECO:0000313" key="1">
    <source>
        <dbReference type="EMBL" id="AEJ94055.1"/>
    </source>
</evidence>
<keyword evidence="2" id="KW-1185">Reference proteome</keyword>
<proteinExistence type="predicted"/>
<dbReference type="OrthoDB" id="10612at10239"/>
<gene>
    <name evidence="1" type="primary">133</name>
    <name evidence="1" type="ORF">THIBAULT_133</name>
</gene>
<organism evidence="1 2">
    <name type="scientific">Mycobacterium phage Thibault</name>
    <dbReference type="NCBI Taxonomy" id="1052673"/>
    <lineage>
        <taxon>Viruses</taxon>
        <taxon>Duplodnaviria</taxon>
        <taxon>Heunggongvirae</taxon>
        <taxon>Uroviricota</taxon>
        <taxon>Caudoviricetes</taxon>
        <taxon>Omegavirus</taxon>
        <taxon>Omegavirus thibault</taxon>
    </lineage>
</organism>
<accession>G1FGJ8</accession>
<dbReference type="KEGG" id="vg:18566067"/>
<name>G1FGJ8_9CAUD</name>
<dbReference type="EMBL" id="JN201525">
    <property type="protein sequence ID" value="AEJ94055.1"/>
    <property type="molecule type" value="Genomic_DNA"/>
</dbReference>
<dbReference type="GeneID" id="18566067"/>
<protein>
    <submittedName>
        <fullName evidence="1">Uncharacterized protein</fullName>
    </submittedName>
</protein>
<dbReference type="RefSeq" id="YP_009018144.1">
    <property type="nucleotide sequence ID" value="NC_023738.1"/>
</dbReference>
<evidence type="ECO:0000313" key="2">
    <source>
        <dbReference type="Proteomes" id="UP000008391"/>
    </source>
</evidence>
<dbReference type="Proteomes" id="UP000008391">
    <property type="component" value="Segment"/>
</dbReference>